<dbReference type="PANTHER" id="PTHR46696:SF1">
    <property type="entry name" value="CYTOCHROME P450 YJIB-RELATED"/>
    <property type="match status" value="1"/>
</dbReference>
<dbReference type="Pfam" id="PF00067">
    <property type="entry name" value="p450"/>
    <property type="match status" value="1"/>
</dbReference>
<accession>A0A562IIM0</accession>
<keyword evidence="2" id="KW-0479">Metal-binding</keyword>
<dbReference type="OrthoDB" id="502624at2"/>
<dbReference type="Proteomes" id="UP000319825">
    <property type="component" value="Unassembled WGS sequence"/>
</dbReference>
<dbReference type="SUPFAM" id="SSF48264">
    <property type="entry name" value="Cytochrome P450"/>
    <property type="match status" value="1"/>
</dbReference>
<comment type="caution">
    <text evidence="3">The sequence shown here is derived from an EMBL/GenBank/DDBJ whole genome shotgun (WGS) entry which is preliminary data.</text>
</comment>
<dbReference type="GO" id="GO:0005506">
    <property type="term" value="F:iron ion binding"/>
    <property type="evidence" value="ECO:0007669"/>
    <property type="project" value="InterPro"/>
</dbReference>
<dbReference type="InterPro" id="IPR036396">
    <property type="entry name" value="Cyt_P450_sf"/>
</dbReference>
<evidence type="ECO:0000313" key="3">
    <source>
        <dbReference type="EMBL" id="TWH70688.1"/>
    </source>
</evidence>
<keyword evidence="2" id="KW-0408">Iron</keyword>
<organism evidence="3 4">
    <name type="scientific">Micromonospora olivasterospora</name>
    <dbReference type="NCBI Taxonomy" id="1880"/>
    <lineage>
        <taxon>Bacteria</taxon>
        <taxon>Bacillati</taxon>
        <taxon>Actinomycetota</taxon>
        <taxon>Actinomycetes</taxon>
        <taxon>Micromonosporales</taxon>
        <taxon>Micromonosporaceae</taxon>
        <taxon>Micromonospora</taxon>
    </lineage>
</organism>
<comment type="similarity">
    <text evidence="1 2">Belongs to the cytochrome P450 family.</text>
</comment>
<dbReference type="InterPro" id="IPR017972">
    <property type="entry name" value="Cyt_P450_CS"/>
</dbReference>
<evidence type="ECO:0000256" key="2">
    <source>
        <dbReference type="RuleBase" id="RU000461"/>
    </source>
</evidence>
<dbReference type="RefSeq" id="WP_145776916.1">
    <property type="nucleotide sequence ID" value="NZ_BAAATQ010000354.1"/>
</dbReference>
<name>A0A562IIM0_MICOL</name>
<keyword evidence="2" id="KW-0560">Oxidoreductase</keyword>
<dbReference type="GO" id="GO:0016705">
    <property type="term" value="F:oxidoreductase activity, acting on paired donors, with incorporation or reduction of molecular oxygen"/>
    <property type="evidence" value="ECO:0007669"/>
    <property type="project" value="InterPro"/>
</dbReference>
<sequence length="415" mass="45617">MNNPQDVLLRLFSPEGRANPYPFYSDLMERAPVLSIGKNRAVVMGFQESVDVLLNSRLFPVPDPGYADRSWPGWQAHPSTVLLYNSLLFLNPPENQPARRLVSRFFNPRRVKLMRPMIERHVAAHIDTLVAGDGSVDATQSFTAIPNSVMGELLGIPHDDVHQLMAWLDMFLERNELHPPDKRLQDADEAASHLISYVRETCSTRAAGDAGLAGLLAQDGSFDEQDIISNLVFVLSAGTVTTGSLLGSGMLQLARDNDLLRRLRSDDALLRSFVLETLRYDPPIQYGARVAAEDTELGGLPIARDSLILVCLGALGRDSRRFSKPSDFVADRFIAPGADPRDVLSFGLGTHRCAGAELALVTAEIAFGQLAGRVEALATVSAPQRQKRTVVRRFSKLEVQVSRTSAADQLRPQAR</sequence>
<dbReference type="GO" id="GO:0004497">
    <property type="term" value="F:monooxygenase activity"/>
    <property type="evidence" value="ECO:0007669"/>
    <property type="project" value="UniProtKB-KW"/>
</dbReference>
<gene>
    <name evidence="3" type="ORF">JD77_05713</name>
</gene>
<dbReference type="InterPro" id="IPR002397">
    <property type="entry name" value="Cyt_P450_B"/>
</dbReference>
<dbReference type="InterPro" id="IPR001128">
    <property type="entry name" value="Cyt_P450"/>
</dbReference>
<evidence type="ECO:0000256" key="1">
    <source>
        <dbReference type="ARBA" id="ARBA00010617"/>
    </source>
</evidence>
<keyword evidence="4" id="KW-1185">Reference proteome</keyword>
<protein>
    <submittedName>
        <fullName evidence="3">Cytochrome P450</fullName>
    </submittedName>
</protein>
<dbReference type="PRINTS" id="PR00359">
    <property type="entry name" value="BP450"/>
</dbReference>
<dbReference type="EMBL" id="VLKE01000001">
    <property type="protein sequence ID" value="TWH70688.1"/>
    <property type="molecule type" value="Genomic_DNA"/>
</dbReference>
<dbReference type="AlphaFoldDB" id="A0A562IIM0"/>
<dbReference type="Gene3D" id="1.10.630.10">
    <property type="entry name" value="Cytochrome P450"/>
    <property type="match status" value="1"/>
</dbReference>
<dbReference type="PANTHER" id="PTHR46696">
    <property type="entry name" value="P450, PUTATIVE (EUROFUNG)-RELATED"/>
    <property type="match status" value="1"/>
</dbReference>
<evidence type="ECO:0000313" key="4">
    <source>
        <dbReference type="Proteomes" id="UP000319825"/>
    </source>
</evidence>
<keyword evidence="2" id="KW-0503">Monooxygenase</keyword>
<keyword evidence="2" id="KW-0349">Heme</keyword>
<dbReference type="PROSITE" id="PS00086">
    <property type="entry name" value="CYTOCHROME_P450"/>
    <property type="match status" value="1"/>
</dbReference>
<dbReference type="GO" id="GO:0020037">
    <property type="term" value="F:heme binding"/>
    <property type="evidence" value="ECO:0007669"/>
    <property type="project" value="InterPro"/>
</dbReference>
<reference evidence="3 4" key="1">
    <citation type="submission" date="2019-07" db="EMBL/GenBank/DDBJ databases">
        <title>R&amp;d 2014.</title>
        <authorList>
            <person name="Klenk H.-P."/>
        </authorList>
    </citation>
    <scope>NUCLEOTIDE SEQUENCE [LARGE SCALE GENOMIC DNA]</scope>
    <source>
        <strain evidence="3 4">DSM 43868</strain>
    </source>
</reference>
<proteinExistence type="inferred from homology"/>